<feature type="transmembrane region" description="Helical" evidence="12">
    <location>
        <begin position="6"/>
        <end position="30"/>
    </location>
</feature>
<dbReference type="EMBL" id="AYTS01000107">
    <property type="protein sequence ID" value="OOP55954.1"/>
    <property type="molecule type" value="Genomic_DNA"/>
</dbReference>
<organism evidence="15 16">
    <name type="scientific">Candidatus Brocadia carolinensis</name>
    <dbReference type="NCBI Taxonomy" id="1004156"/>
    <lineage>
        <taxon>Bacteria</taxon>
        <taxon>Pseudomonadati</taxon>
        <taxon>Planctomycetota</taxon>
        <taxon>Candidatus Brocadiia</taxon>
        <taxon>Candidatus Brocadiales</taxon>
        <taxon>Candidatus Brocadiaceae</taxon>
        <taxon>Candidatus Brocadia</taxon>
    </lineage>
</organism>
<comment type="catalytic activity">
    <reaction evidence="1">
        <text>ATP + protein L-histidine = ADP + protein N-phospho-L-histidine.</text>
        <dbReference type="EC" id="2.7.13.3"/>
    </reaction>
</comment>
<dbReference type="STRING" id="1004156.AYP45_11775"/>
<dbReference type="InterPro" id="IPR003660">
    <property type="entry name" value="HAMP_dom"/>
</dbReference>
<dbReference type="InterPro" id="IPR004358">
    <property type="entry name" value="Sig_transdc_His_kin-like_C"/>
</dbReference>
<dbReference type="CDD" id="cd06225">
    <property type="entry name" value="HAMP"/>
    <property type="match status" value="1"/>
</dbReference>
<evidence type="ECO:0000256" key="1">
    <source>
        <dbReference type="ARBA" id="ARBA00000085"/>
    </source>
</evidence>
<evidence type="ECO:0000256" key="8">
    <source>
        <dbReference type="ARBA" id="ARBA00022777"/>
    </source>
</evidence>
<keyword evidence="11 12" id="KW-0472">Membrane</keyword>
<dbReference type="SUPFAM" id="SSF158472">
    <property type="entry name" value="HAMP domain-like"/>
    <property type="match status" value="1"/>
</dbReference>
<dbReference type="GO" id="GO:0005524">
    <property type="term" value="F:ATP binding"/>
    <property type="evidence" value="ECO:0007669"/>
    <property type="project" value="UniProtKB-KW"/>
</dbReference>
<dbReference type="SMART" id="SM00388">
    <property type="entry name" value="HisKA"/>
    <property type="match status" value="1"/>
</dbReference>
<dbReference type="GO" id="GO:0005886">
    <property type="term" value="C:plasma membrane"/>
    <property type="evidence" value="ECO:0007669"/>
    <property type="project" value="UniProtKB-SubCell"/>
</dbReference>
<keyword evidence="6" id="KW-0808">Transferase</keyword>
<evidence type="ECO:0000256" key="11">
    <source>
        <dbReference type="ARBA" id="ARBA00023136"/>
    </source>
</evidence>
<evidence type="ECO:0000256" key="9">
    <source>
        <dbReference type="ARBA" id="ARBA00022840"/>
    </source>
</evidence>
<keyword evidence="10" id="KW-0902">Two-component regulatory system</keyword>
<feature type="transmembrane region" description="Helical" evidence="12">
    <location>
        <begin position="51"/>
        <end position="71"/>
    </location>
</feature>
<evidence type="ECO:0000256" key="4">
    <source>
        <dbReference type="ARBA" id="ARBA00022475"/>
    </source>
</evidence>
<keyword evidence="9" id="KW-0067">ATP-binding</keyword>
<comment type="subcellular location">
    <subcellularLocation>
        <location evidence="2">Cell membrane</location>
    </subcellularLocation>
</comment>
<evidence type="ECO:0000313" key="15">
    <source>
        <dbReference type="EMBL" id="OOP55954.1"/>
    </source>
</evidence>
<evidence type="ECO:0000256" key="12">
    <source>
        <dbReference type="SAM" id="Phobius"/>
    </source>
</evidence>
<dbReference type="Gene3D" id="3.30.450.20">
    <property type="entry name" value="PAS domain"/>
    <property type="match status" value="1"/>
</dbReference>
<keyword evidence="8" id="KW-0418">Kinase</keyword>
<dbReference type="GO" id="GO:0004721">
    <property type="term" value="F:phosphoprotein phosphatase activity"/>
    <property type="evidence" value="ECO:0007669"/>
    <property type="project" value="TreeGrafter"/>
</dbReference>
<keyword evidence="12" id="KW-1133">Transmembrane helix</keyword>
<dbReference type="Pfam" id="PF02518">
    <property type="entry name" value="HATPase_c"/>
    <property type="match status" value="1"/>
</dbReference>
<dbReference type="Gene3D" id="1.10.287.130">
    <property type="match status" value="1"/>
</dbReference>
<dbReference type="CDD" id="cd00082">
    <property type="entry name" value="HisKA"/>
    <property type="match status" value="1"/>
</dbReference>
<dbReference type="InterPro" id="IPR035965">
    <property type="entry name" value="PAS-like_dom_sf"/>
</dbReference>
<dbReference type="GO" id="GO:0016036">
    <property type="term" value="P:cellular response to phosphate starvation"/>
    <property type="evidence" value="ECO:0007669"/>
    <property type="project" value="TreeGrafter"/>
</dbReference>
<dbReference type="SUPFAM" id="SSF47384">
    <property type="entry name" value="Homodimeric domain of signal transducing histidine kinase"/>
    <property type="match status" value="1"/>
</dbReference>
<dbReference type="GO" id="GO:0000155">
    <property type="term" value="F:phosphorelay sensor kinase activity"/>
    <property type="evidence" value="ECO:0007669"/>
    <property type="project" value="InterPro"/>
</dbReference>
<dbReference type="SMART" id="SM00387">
    <property type="entry name" value="HATPase_c"/>
    <property type="match status" value="1"/>
</dbReference>
<evidence type="ECO:0000256" key="3">
    <source>
        <dbReference type="ARBA" id="ARBA00012438"/>
    </source>
</evidence>
<evidence type="ECO:0000256" key="2">
    <source>
        <dbReference type="ARBA" id="ARBA00004236"/>
    </source>
</evidence>
<dbReference type="SUPFAM" id="SSF55785">
    <property type="entry name" value="PYP-like sensor domain (PAS domain)"/>
    <property type="match status" value="1"/>
</dbReference>
<dbReference type="Pfam" id="PF00512">
    <property type="entry name" value="HisKA"/>
    <property type="match status" value="1"/>
</dbReference>
<proteinExistence type="predicted"/>
<keyword evidence="5" id="KW-0597">Phosphoprotein</keyword>
<sequence length="475" mass="54223">MFKNKLFWKIFTSYIVLLCLCLALTGYFVNRVLREYYLNPLTRTLESDMKTIVGYMLLTFAITLIISFILIRINTSSLVNITQIAKNFARGNFARKAEIASSDEMGDLAQAINVMGVELQSRMQTILDDKNKLDAIMANMNDAVIATDLQERIILINNAAKTMFDISSVVLNKNYLWEKVRNEKLRNLVRETIKTQTARISEIEIPAPGKKLLHTHLSPIQVDKDNQGVLLVFHDITELRKLENARREFVANVSHELRTPLASIKGYVETLLENNSLRQEDTQEFLHIIMKHSQRLDSLIKDILELSRLESQDLQTELTPLDIHPCIEHISSQYHEHCMRKNQVLDLAISQQIPLIETNNYLLRQLLTNLLDNAVKYTAKGGRIGLKVEPVNQSIRIEISDTGCGIPQEHIPRIFERFYRVDPARSREMGGTGLGLSIVKHIVLIHHGHIQVESAVNVGTKFIITVPLQQPKYIA</sequence>
<feature type="domain" description="Histidine kinase" evidence="13">
    <location>
        <begin position="252"/>
        <end position="470"/>
    </location>
</feature>
<dbReference type="AlphaFoldDB" id="A0A1V4AS52"/>
<dbReference type="InterPro" id="IPR013767">
    <property type="entry name" value="PAS_fold"/>
</dbReference>
<dbReference type="FunFam" id="1.10.287.130:FF:000008">
    <property type="entry name" value="Two-component sensor histidine kinase"/>
    <property type="match status" value="1"/>
</dbReference>
<evidence type="ECO:0000313" key="16">
    <source>
        <dbReference type="Proteomes" id="UP000189681"/>
    </source>
</evidence>
<dbReference type="InterPro" id="IPR000014">
    <property type="entry name" value="PAS"/>
</dbReference>
<gene>
    <name evidence="15" type="ORF">AYP45_11775</name>
</gene>
<dbReference type="InterPro" id="IPR003594">
    <property type="entry name" value="HATPase_dom"/>
</dbReference>
<dbReference type="Pfam" id="PF00672">
    <property type="entry name" value="HAMP"/>
    <property type="match status" value="1"/>
</dbReference>
<dbReference type="Pfam" id="PF00989">
    <property type="entry name" value="PAS"/>
    <property type="match status" value="1"/>
</dbReference>
<feature type="domain" description="HAMP" evidence="14">
    <location>
        <begin position="72"/>
        <end position="124"/>
    </location>
</feature>
<dbReference type="InterPro" id="IPR050351">
    <property type="entry name" value="BphY/WalK/GraS-like"/>
</dbReference>
<protein>
    <recommendedName>
        <fullName evidence="3">histidine kinase</fullName>
        <ecNumber evidence="3">2.7.13.3</ecNumber>
    </recommendedName>
</protein>
<dbReference type="EC" id="2.7.13.3" evidence="3"/>
<dbReference type="CDD" id="cd00130">
    <property type="entry name" value="PAS"/>
    <property type="match status" value="1"/>
</dbReference>
<dbReference type="NCBIfam" id="TIGR00229">
    <property type="entry name" value="sensory_box"/>
    <property type="match status" value="1"/>
</dbReference>
<keyword evidence="7" id="KW-0547">Nucleotide-binding</keyword>
<dbReference type="InterPro" id="IPR036097">
    <property type="entry name" value="HisK_dim/P_sf"/>
</dbReference>
<evidence type="ECO:0000256" key="10">
    <source>
        <dbReference type="ARBA" id="ARBA00023012"/>
    </source>
</evidence>
<dbReference type="PROSITE" id="PS50885">
    <property type="entry name" value="HAMP"/>
    <property type="match status" value="1"/>
</dbReference>
<evidence type="ECO:0000256" key="6">
    <source>
        <dbReference type="ARBA" id="ARBA00022679"/>
    </source>
</evidence>
<evidence type="ECO:0000259" key="13">
    <source>
        <dbReference type="PROSITE" id="PS50109"/>
    </source>
</evidence>
<dbReference type="NCBIfam" id="NF046044">
    <property type="entry name" value="PnpS"/>
    <property type="match status" value="1"/>
</dbReference>
<dbReference type="SMART" id="SM00304">
    <property type="entry name" value="HAMP"/>
    <property type="match status" value="1"/>
</dbReference>
<dbReference type="PANTHER" id="PTHR45453:SF1">
    <property type="entry name" value="PHOSPHATE REGULON SENSOR PROTEIN PHOR"/>
    <property type="match status" value="1"/>
</dbReference>
<dbReference type="PANTHER" id="PTHR45453">
    <property type="entry name" value="PHOSPHATE REGULON SENSOR PROTEIN PHOR"/>
    <property type="match status" value="1"/>
</dbReference>
<evidence type="ECO:0000259" key="14">
    <source>
        <dbReference type="PROSITE" id="PS50885"/>
    </source>
</evidence>
<dbReference type="SUPFAM" id="SSF55874">
    <property type="entry name" value="ATPase domain of HSP90 chaperone/DNA topoisomerase II/histidine kinase"/>
    <property type="match status" value="1"/>
</dbReference>
<name>A0A1V4AS52_9BACT</name>
<dbReference type="InterPro" id="IPR003661">
    <property type="entry name" value="HisK_dim/P_dom"/>
</dbReference>
<evidence type="ECO:0000256" key="5">
    <source>
        <dbReference type="ARBA" id="ARBA00022553"/>
    </source>
</evidence>
<reference evidence="15 16" key="1">
    <citation type="journal article" date="2017" name="Water Res.">
        <title>Discovery and metagenomic analysis of an anammox bacterial enrichment related to Candidatus "Brocadia caroliniensis" in a full-scale glycerol-fed nitritation-denitritation separate centrate treatment process.</title>
        <authorList>
            <person name="Park H."/>
            <person name="Brotto A.C."/>
            <person name="van Loosdrecht M.C."/>
            <person name="Chandran K."/>
        </authorList>
    </citation>
    <scope>NUCLEOTIDE SEQUENCE [LARGE SCALE GENOMIC DNA]</scope>
    <source>
        <strain evidence="15">26THWARD</strain>
    </source>
</reference>
<keyword evidence="12" id="KW-0812">Transmembrane</keyword>
<dbReference type="GO" id="GO:0006355">
    <property type="term" value="P:regulation of DNA-templated transcription"/>
    <property type="evidence" value="ECO:0007669"/>
    <property type="project" value="InterPro"/>
</dbReference>
<dbReference type="PROSITE" id="PS50109">
    <property type="entry name" value="HIS_KIN"/>
    <property type="match status" value="1"/>
</dbReference>
<comment type="caution">
    <text evidence="15">The sequence shown here is derived from an EMBL/GenBank/DDBJ whole genome shotgun (WGS) entry which is preliminary data.</text>
</comment>
<dbReference type="CDD" id="cd00075">
    <property type="entry name" value="HATPase"/>
    <property type="match status" value="1"/>
</dbReference>
<accession>A0A1V4AS52</accession>
<dbReference type="PRINTS" id="PR00344">
    <property type="entry name" value="BCTRLSENSOR"/>
</dbReference>
<dbReference type="InterPro" id="IPR005467">
    <property type="entry name" value="His_kinase_dom"/>
</dbReference>
<dbReference type="Gene3D" id="6.10.340.10">
    <property type="match status" value="1"/>
</dbReference>
<dbReference type="InterPro" id="IPR036890">
    <property type="entry name" value="HATPase_C_sf"/>
</dbReference>
<keyword evidence="4" id="KW-1003">Cell membrane</keyword>
<dbReference type="Proteomes" id="UP000189681">
    <property type="component" value="Unassembled WGS sequence"/>
</dbReference>
<evidence type="ECO:0000256" key="7">
    <source>
        <dbReference type="ARBA" id="ARBA00022741"/>
    </source>
</evidence>
<dbReference type="Gene3D" id="3.30.565.10">
    <property type="entry name" value="Histidine kinase-like ATPase, C-terminal domain"/>
    <property type="match status" value="1"/>
</dbReference>
<dbReference type="FunFam" id="3.30.565.10:FF:000023">
    <property type="entry name" value="PAS domain-containing sensor histidine kinase"/>
    <property type="match status" value="1"/>
</dbReference>